<dbReference type="Proteomes" id="UP000018559">
    <property type="component" value="Unassembled WGS sequence"/>
</dbReference>
<organism evidence="1 2">
    <name type="scientific">Ligilactobacillus equi DPC 6820</name>
    <dbReference type="NCBI Taxonomy" id="1392007"/>
    <lineage>
        <taxon>Bacteria</taxon>
        <taxon>Bacillati</taxon>
        <taxon>Bacillota</taxon>
        <taxon>Bacilli</taxon>
        <taxon>Lactobacillales</taxon>
        <taxon>Lactobacillaceae</taxon>
        <taxon>Ligilactobacillus</taxon>
    </lineage>
</organism>
<evidence type="ECO:0000313" key="1">
    <source>
        <dbReference type="EMBL" id="ETA73337.1"/>
    </source>
</evidence>
<dbReference type="RefSeq" id="WP_023860450.1">
    <property type="nucleotide sequence ID" value="NZ_AWWH01000193.1"/>
</dbReference>
<keyword evidence="2" id="KW-1185">Reference proteome</keyword>
<proteinExistence type="predicted"/>
<accession>V7HTV8</accession>
<comment type="caution">
    <text evidence="1">The sequence shown here is derived from an EMBL/GenBank/DDBJ whole genome shotgun (WGS) entry which is preliminary data.</text>
</comment>
<name>V7HTV8_9LACO</name>
<protein>
    <submittedName>
        <fullName evidence="1">Uncharacterized protein</fullName>
    </submittedName>
</protein>
<sequence length="113" mass="12753">MAEKNGFTVRELEFMGLIPYGGKNAKKRADLARLIGLNPLNRNDMRDLDKLTESCRKKGAPICASKRQPYGLYFPADNSERIQATAHLRAEASKYMRLIRTLEMAPLPTEIGK</sequence>
<reference evidence="1 2" key="1">
    <citation type="journal article" date="2014" name="Genome Announc.">
        <title>The Genome of the Predominant Equine Lactobacillus Species, Lactobacillus equi, Is Reflective of Its Lifestyle Adaptations to an Herbivorous Host.</title>
        <authorList>
            <person name="O'Donnell M.M."/>
            <person name="Harris H.M."/>
            <person name="O'Toole P.W."/>
            <person name="Ross R.P."/>
        </authorList>
    </citation>
    <scope>NUCLEOTIDE SEQUENCE [LARGE SCALE GENOMIC DNA]</scope>
    <source>
        <strain evidence="1 2">DPC 6820</strain>
    </source>
</reference>
<dbReference type="EMBL" id="AWWH01000193">
    <property type="protein sequence ID" value="ETA73337.1"/>
    <property type="molecule type" value="Genomic_DNA"/>
</dbReference>
<gene>
    <name evidence="1" type="ORF">LEQ_0183c</name>
</gene>
<dbReference type="AlphaFoldDB" id="V7HTV8"/>
<evidence type="ECO:0000313" key="2">
    <source>
        <dbReference type="Proteomes" id="UP000018559"/>
    </source>
</evidence>